<feature type="chain" id="PRO_5040979947" description="Fucose-specific lectin" evidence="2">
    <location>
        <begin position="22"/>
        <end position="436"/>
    </location>
</feature>
<dbReference type="Proteomes" id="UP001140510">
    <property type="component" value="Unassembled WGS sequence"/>
</dbReference>
<keyword evidence="4" id="KW-1185">Reference proteome</keyword>
<dbReference type="SUPFAM" id="SSF89372">
    <property type="entry name" value="Fucose-specific lectin"/>
    <property type="match status" value="1"/>
</dbReference>
<name>A0A9W9D6C3_9PLEO</name>
<evidence type="ECO:0000256" key="1">
    <source>
        <dbReference type="SAM" id="MobiDB-lite"/>
    </source>
</evidence>
<dbReference type="AlphaFoldDB" id="A0A9W9D6C3"/>
<evidence type="ECO:0000313" key="4">
    <source>
        <dbReference type="Proteomes" id="UP001140510"/>
    </source>
</evidence>
<organism evidence="3 4">
    <name type="scientific">Didymella pomorum</name>
    <dbReference type="NCBI Taxonomy" id="749634"/>
    <lineage>
        <taxon>Eukaryota</taxon>
        <taxon>Fungi</taxon>
        <taxon>Dikarya</taxon>
        <taxon>Ascomycota</taxon>
        <taxon>Pezizomycotina</taxon>
        <taxon>Dothideomycetes</taxon>
        <taxon>Pleosporomycetidae</taxon>
        <taxon>Pleosporales</taxon>
        <taxon>Pleosporineae</taxon>
        <taxon>Didymellaceae</taxon>
        <taxon>Didymella</taxon>
    </lineage>
</organism>
<feature type="region of interest" description="Disordered" evidence="1">
    <location>
        <begin position="44"/>
        <end position="67"/>
    </location>
</feature>
<feature type="signal peptide" evidence="2">
    <location>
        <begin position="1"/>
        <end position="21"/>
    </location>
</feature>
<protein>
    <recommendedName>
        <fullName evidence="5">Fucose-specific lectin</fullName>
    </recommendedName>
</protein>
<evidence type="ECO:0000313" key="3">
    <source>
        <dbReference type="EMBL" id="KAJ4403690.1"/>
    </source>
</evidence>
<evidence type="ECO:0008006" key="5">
    <source>
        <dbReference type="Google" id="ProtNLM"/>
    </source>
</evidence>
<dbReference type="OrthoDB" id="406838at2759"/>
<proteinExistence type="predicted"/>
<accession>A0A9W9D6C3</accession>
<dbReference type="Gene3D" id="2.120.10.70">
    <property type="entry name" value="Fucose-specific lectin"/>
    <property type="match status" value="1"/>
</dbReference>
<keyword evidence="2" id="KW-0732">Signal</keyword>
<sequence length="436" mass="48546">MPSGFLIVLLLFGIIFGAAYGVKKSNSDSTAHWGDDYPMYSSSSSYPYPTQAGEAPPPSDSSLQPQGLVPRDISAAVGAPGLLVWNLETDKQLYRKKQGGSWEAYSDRRFLFAPVTVSTSDSTQIAVSVSATSGRIVYMHFHDGQWNAWEELEFAADFRRRPAVISKAQDKVDVINIDLEGRVWIVSYDGAQWGTWTELASRDDRIWGEISATTWGDDRIDVFAKWGDSVVHKHWSSSSGWANEWEDLDDPWKGTYHDPQDSIGSPLAVSWRDGDDSVIDVYMLQEGRGSSHKTFRNGVWSEWKGMFASHEGYEFADTQSIARGDGQDGRPFAYLLSRGTDDGIHLNAHNGTDWGSWVYMWLNKDSRTDYPTQQLATFIAGGGSGSVELIARDVPGNVMRLEVTTMPKPSDWSYDSSNDKWESWGMAPGNFPGRKA</sequence>
<comment type="caution">
    <text evidence="3">The sequence shown here is derived from an EMBL/GenBank/DDBJ whole genome shotgun (WGS) entry which is preliminary data.</text>
</comment>
<gene>
    <name evidence="3" type="ORF">N0V91_006390</name>
</gene>
<evidence type="ECO:0000256" key="2">
    <source>
        <dbReference type="SAM" id="SignalP"/>
    </source>
</evidence>
<dbReference type="EMBL" id="JAPEVA010000049">
    <property type="protein sequence ID" value="KAJ4403690.1"/>
    <property type="molecule type" value="Genomic_DNA"/>
</dbReference>
<reference evidence="3" key="1">
    <citation type="submission" date="2022-10" db="EMBL/GenBank/DDBJ databases">
        <title>Tapping the CABI collections for fungal endophytes: first genome assemblies for Collariella, Neodidymelliopsis, Ascochyta clinopodiicola, Didymella pomorum, Didymosphaeria variabile, Neocosmospora piperis and Neocucurbitaria cava.</title>
        <authorList>
            <person name="Hill R."/>
        </authorList>
    </citation>
    <scope>NUCLEOTIDE SEQUENCE</scope>
    <source>
        <strain evidence="3">IMI 355091</strain>
    </source>
</reference>